<dbReference type="InterPro" id="IPR029030">
    <property type="entry name" value="Caspase-like_dom_sf"/>
</dbReference>
<gene>
    <name evidence="2" type="ORF">AUC70_08675</name>
</gene>
<organism evidence="2 3">
    <name type="scientific">Methyloceanibacter stevinii</name>
    <dbReference type="NCBI Taxonomy" id="1774970"/>
    <lineage>
        <taxon>Bacteria</taxon>
        <taxon>Pseudomonadati</taxon>
        <taxon>Pseudomonadota</taxon>
        <taxon>Alphaproteobacteria</taxon>
        <taxon>Hyphomicrobiales</taxon>
        <taxon>Hyphomicrobiaceae</taxon>
        <taxon>Methyloceanibacter</taxon>
    </lineage>
</organism>
<sequence length="380" mass="41098">MPKDLLERLRAAHGPSVTARECSPGCLPAPSGLNQKQLDDLYGRYGVVWCRSCVQIGGHLSLKDVRRIEDAGNLELCSTPPRQMPRPGSANGNVVKSFSRIRELYRASPTLPEDENAIAVIIGNTTYDNLPEARTARNDAGAMYFFLTEHMGVRQDQVIDLRNAARADLERVFGPVPGSDGELKRLVEARPNAKVFVYYSGHGAVNAAQDETYLLPVDAEPYREERRGYPLSTLYANLAGLGADQVVVMLESSFGRDHGNYILPPNIPETKRSALPEKAKAPLTVLVAADRGQRALIDTEYDVGLFTRYLIEGLAGDADLAPVGNGDGDVDSAELYAYTAAMVRLGARKTFGLLQSPRLSGAGTAVLKAPKGASKDSQQG</sequence>
<dbReference type="InterPro" id="IPR011600">
    <property type="entry name" value="Pept_C14_caspase"/>
</dbReference>
<accession>A0A1E3VMC2</accession>
<dbReference type="Proteomes" id="UP000094172">
    <property type="component" value="Unassembled WGS sequence"/>
</dbReference>
<proteinExistence type="predicted"/>
<feature type="domain" description="Peptidase C14 caspase" evidence="1">
    <location>
        <begin position="118"/>
        <end position="316"/>
    </location>
</feature>
<evidence type="ECO:0000259" key="1">
    <source>
        <dbReference type="Pfam" id="PF00656"/>
    </source>
</evidence>
<name>A0A1E3VMC2_9HYPH</name>
<dbReference type="Pfam" id="PF00656">
    <property type="entry name" value="Peptidase_C14"/>
    <property type="match status" value="1"/>
</dbReference>
<reference evidence="2 3" key="1">
    <citation type="journal article" date="2016" name="Environ. Microbiol.">
        <title>New Methyloceanibacter diversity from North Sea sediments includes methanotroph containing solely the soluble methane monooxygenase.</title>
        <authorList>
            <person name="Vekeman B."/>
            <person name="Kerckhof F.M."/>
            <person name="Cremers G."/>
            <person name="de Vos P."/>
            <person name="Vandamme P."/>
            <person name="Boon N."/>
            <person name="Op den Camp H.J."/>
            <person name="Heylen K."/>
        </authorList>
    </citation>
    <scope>NUCLEOTIDE SEQUENCE [LARGE SCALE GENOMIC DNA]</scope>
    <source>
        <strain evidence="2 3">R-67176</strain>
    </source>
</reference>
<dbReference type="GO" id="GO:0006508">
    <property type="term" value="P:proteolysis"/>
    <property type="evidence" value="ECO:0007669"/>
    <property type="project" value="InterPro"/>
</dbReference>
<evidence type="ECO:0000313" key="2">
    <source>
        <dbReference type="EMBL" id="ODR94678.1"/>
    </source>
</evidence>
<dbReference type="GO" id="GO:0004197">
    <property type="term" value="F:cysteine-type endopeptidase activity"/>
    <property type="evidence" value="ECO:0007669"/>
    <property type="project" value="InterPro"/>
</dbReference>
<dbReference type="STRING" id="1774970.AUC70_08675"/>
<dbReference type="SUPFAM" id="SSF52129">
    <property type="entry name" value="Caspase-like"/>
    <property type="match status" value="1"/>
</dbReference>
<protein>
    <recommendedName>
        <fullName evidence="1">Peptidase C14 caspase domain-containing protein</fullName>
    </recommendedName>
</protein>
<evidence type="ECO:0000313" key="3">
    <source>
        <dbReference type="Proteomes" id="UP000094172"/>
    </source>
</evidence>
<dbReference type="AlphaFoldDB" id="A0A1E3VMC2"/>
<keyword evidence="3" id="KW-1185">Reference proteome</keyword>
<dbReference type="EMBL" id="LPWE01000012">
    <property type="protein sequence ID" value="ODR94678.1"/>
    <property type="molecule type" value="Genomic_DNA"/>
</dbReference>
<comment type="caution">
    <text evidence="2">The sequence shown here is derived from an EMBL/GenBank/DDBJ whole genome shotgun (WGS) entry which is preliminary data.</text>
</comment>
<dbReference type="Gene3D" id="3.40.50.1460">
    <property type="match status" value="1"/>
</dbReference>